<dbReference type="RefSeq" id="WP_176612700.1">
    <property type="nucleotide sequence ID" value="NZ_JABXXR010000015.1"/>
</dbReference>
<dbReference type="Gene3D" id="3.90.1200.10">
    <property type="match status" value="1"/>
</dbReference>
<feature type="domain" description="Aminoglycoside phosphotransferase" evidence="1">
    <location>
        <begin position="243"/>
        <end position="439"/>
    </location>
</feature>
<name>A0A850P505_9PROT</name>
<dbReference type="SUPFAM" id="SSF53448">
    <property type="entry name" value="Nucleotide-diphospho-sugar transferases"/>
    <property type="match status" value="1"/>
</dbReference>
<accession>A0A850P505</accession>
<dbReference type="Proteomes" id="UP000585665">
    <property type="component" value="Unassembled WGS sequence"/>
</dbReference>
<dbReference type="InterPro" id="IPR011009">
    <property type="entry name" value="Kinase-like_dom_sf"/>
</dbReference>
<dbReference type="InterPro" id="IPR002575">
    <property type="entry name" value="Aminoglycoside_PTrfase"/>
</dbReference>
<organism evidence="2 3">
    <name type="scientific">Ameyamaea chiangmaiensis</name>
    <dbReference type="NCBI Taxonomy" id="442969"/>
    <lineage>
        <taxon>Bacteria</taxon>
        <taxon>Pseudomonadati</taxon>
        <taxon>Pseudomonadota</taxon>
        <taxon>Alphaproteobacteria</taxon>
        <taxon>Acetobacterales</taxon>
        <taxon>Acetobacteraceae</taxon>
        <taxon>Ameyamaea</taxon>
    </lineage>
</organism>
<keyword evidence="3" id="KW-1185">Reference proteome</keyword>
<dbReference type="InterPro" id="IPR029044">
    <property type="entry name" value="Nucleotide-diphossugar_trans"/>
</dbReference>
<sequence>MTSTVLTLISSGAYVDQELSSEFGQLPPAFLPVGVARLYELQVARLAASGPVYLTIPESFTPQEHDLGRLAELGVHLLPVPEGLTIGDSIVYALNYIGPANHALRLLHGDTLTDEFPPGTTDQIAVHAEGDDYTWAVVNTDGGVITGLTEIEAGDGHDGSRPIVCGSFLFSNATLLIRAITRARGDFIKGLDLYNAERQLGAFEVSTWYDFGHLQTYYHSRRAVTTARAFNTLHIGKTFVRKASEDVAKMQAETHWLRAIPPGLQPYGARLLEEGHEASRYFYATEYQYAPTLSELYVFSSIGRPTWNKIMRSCGDFLSLCCANTDGQSGDSLLAELVIDKTVSRLERYARESGFDINAPTRLNGRALPSLVAIAEELVACVDLASGRQTTVMHGDFCFSNILYNSRTDRITVIDPRGYVRPGETSIFGDVRYDLAKMRHSVFGFYDHIIAGRYALDRPSSHEFSLAFDLGAGNVWLRNAFDELCVDGISAGGTVTQAITNALFLSMLPLHADRPDRQAAFIANSLRLYATLQDNCS</sequence>
<dbReference type="SUPFAM" id="SSF56112">
    <property type="entry name" value="Protein kinase-like (PK-like)"/>
    <property type="match status" value="1"/>
</dbReference>
<dbReference type="Gene3D" id="3.90.550.10">
    <property type="entry name" value="Spore Coat Polysaccharide Biosynthesis Protein SpsA, Chain A"/>
    <property type="match status" value="1"/>
</dbReference>
<evidence type="ECO:0000313" key="3">
    <source>
        <dbReference type="Proteomes" id="UP000585665"/>
    </source>
</evidence>
<proteinExistence type="predicted"/>
<comment type="caution">
    <text evidence="2">The sequence shown here is derived from an EMBL/GenBank/DDBJ whole genome shotgun (WGS) entry which is preliminary data.</text>
</comment>
<dbReference type="GO" id="GO:0016740">
    <property type="term" value="F:transferase activity"/>
    <property type="evidence" value="ECO:0007669"/>
    <property type="project" value="UniProtKB-KW"/>
</dbReference>
<keyword evidence="2" id="KW-0808">Transferase</keyword>
<gene>
    <name evidence="2" type="ORF">HUK82_03930</name>
</gene>
<evidence type="ECO:0000259" key="1">
    <source>
        <dbReference type="Pfam" id="PF01636"/>
    </source>
</evidence>
<evidence type="ECO:0000313" key="2">
    <source>
        <dbReference type="EMBL" id="NVN39717.1"/>
    </source>
</evidence>
<dbReference type="EMBL" id="JABXXR010000015">
    <property type="protein sequence ID" value="NVN39717.1"/>
    <property type="molecule type" value="Genomic_DNA"/>
</dbReference>
<protein>
    <submittedName>
        <fullName evidence="2">Phosphotransferase</fullName>
    </submittedName>
</protein>
<reference evidence="2 3" key="1">
    <citation type="submission" date="2020-06" db="EMBL/GenBank/DDBJ databases">
        <title>Description of novel acetic acid bacteria.</title>
        <authorList>
            <person name="Sombolestani A."/>
        </authorList>
    </citation>
    <scope>NUCLEOTIDE SEQUENCE [LARGE SCALE GENOMIC DNA]</scope>
    <source>
        <strain evidence="2 3">LMG 27010</strain>
    </source>
</reference>
<dbReference type="Pfam" id="PF01636">
    <property type="entry name" value="APH"/>
    <property type="match status" value="1"/>
</dbReference>
<dbReference type="AlphaFoldDB" id="A0A850P505"/>